<dbReference type="GO" id="GO:0006284">
    <property type="term" value="P:base-excision repair"/>
    <property type="evidence" value="ECO:0007669"/>
    <property type="project" value="InterPro"/>
</dbReference>
<reference evidence="4" key="1">
    <citation type="submission" date="2025-08" db="UniProtKB">
        <authorList>
            <consortium name="RefSeq"/>
        </authorList>
    </citation>
    <scope>IDENTIFICATION</scope>
</reference>
<feature type="binding site" evidence="1">
    <location>
        <position position="136"/>
    </location>
    <ligand>
        <name>Zn(2+)</name>
        <dbReference type="ChEBI" id="CHEBI:29105"/>
    </ligand>
</feature>
<dbReference type="GO" id="GO:0046872">
    <property type="term" value="F:metal ion binding"/>
    <property type="evidence" value="ECO:0007669"/>
    <property type="project" value="UniProtKB-KW"/>
</dbReference>
<keyword evidence="3" id="KW-1185">Reference proteome</keyword>
<dbReference type="Proteomes" id="UP000189703">
    <property type="component" value="Unplaced"/>
</dbReference>
<feature type="compositionally biased region" description="Basic residues" evidence="2">
    <location>
        <begin position="1"/>
        <end position="11"/>
    </location>
</feature>
<dbReference type="Pfam" id="PF03352">
    <property type="entry name" value="Adenine_glyco"/>
    <property type="match status" value="1"/>
</dbReference>
<accession>A0A1U7ZW09</accession>
<feature type="region of interest" description="Disordered" evidence="2">
    <location>
        <begin position="1"/>
        <end position="28"/>
    </location>
</feature>
<dbReference type="eggNOG" id="ENOG502QRZX">
    <property type="taxonomic scope" value="Eukaryota"/>
</dbReference>
<dbReference type="FunCoup" id="A0A1U7ZW09">
    <property type="interactions" value="2"/>
</dbReference>
<name>A0A1U7ZW09_NELNU</name>
<evidence type="ECO:0000256" key="2">
    <source>
        <dbReference type="SAM" id="MobiDB-lite"/>
    </source>
</evidence>
<proteinExistence type="predicted"/>
<gene>
    <name evidence="4" type="primary">LOC104597859</name>
</gene>
<feature type="binding site" evidence="1">
    <location>
        <position position="121"/>
    </location>
    <ligand>
        <name>Zn(2+)</name>
        <dbReference type="ChEBI" id="CHEBI:29105"/>
    </ligand>
</feature>
<organism evidence="3 4">
    <name type="scientific">Nelumbo nucifera</name>
    <name type="common">Sacred lotus</name>
    <dbReference type="NCBI Taxonomy" id="4432"/>
    <lineage>
        <taxon>Eukaryota</taxon>
        <taxon>Viridiplantae</taxon>
        <taxon>Streptophyta</taxon>
        <taxon>Embryophyta</taxon>
        <taxon>Tracheophyta</taxon>
        <taxon>Spermatophyta</taxon>
        <taxon>Magnoliopsida</taxon>
        <taxon>Proteales</taxon>
        <taxon>Nelumbonaceae</taxon>
        <taxon>Nelumbo</taxon>
    </lineage>
</organism>
<dbReference type="STRING" id="4432.A0A1U7ZW09"/>
<dbReference type="RefSeq" id="XP_010257905.1">
    <property type="nucleotide sequence ID" value="XM_010259603.2"/>
</dbReference>
<protein>
    <submittedName>
        <fullName evidence="4">Uncharacterized protein LOC104597859</fullName>
    </submittedName>
</protein>
<feature type="binding site" evidence="1">
    <location>
        <position position="298"/>
    </location>
    <ligand>
        <name>Zn(2+)</name>
        <dbReference type="ChEBI" id="CHEBI:29105"/>
    </ligand>
</feature>
<sequence>MSKQNTRKHASQRNGGLEREKPAGQSFLSKHLKKVYPLGFHKSASSLSLSSLSLSQNSNDSSFSDSISRARLDRKVSSVPVPIVTPISLRGLGPPDRKEVSSVTNVEQEIHDFSGGGLRRCNWITKNSDKAYVVFHDEQWGVPIYNDNQLFEMLALSGLLMDHNWSEIVKRKELYREAFGQFNPSFVAKLGEKEIREISSNEELALAESRVRCIIDNSKCIIQIVKEFGSFSSYIWAYMDYKPMISYYRYPRNVPLRTPKAEAISKDLLRRGFRFVGPVIVYSFMQASGMTIDHLVDCFRFSECVSLAERPFRHG</sequence>
<dbReference type="InParanoid" id="A0A1U7ZW09"/>
<dbReference type="GO" id="GO:0008725">
    <property type="term" value="F:DNA-3-methyladenine glycosylase activity"/>
    <property type="evidence" value="ECO:0007669"/>
    <property type="project" value="InterPro"/>
</dbReference>
<dbReference type="GeneID" id="104597859"/>
<dbReference type="KEGG" id="nnu:104597859"/>
<evidence type="ECO:0000313" key="4">
    <source>
        <dbReference type="RefSeq" id="XP_010257905.1"/>
    </source>
</evidence>
<dbReference type="SUPFAM" id="SSF48150">
    <property type="entry name" value="DNA-glycosylase"/>
    <property type="match status" value="1"/>
</dbReference>
<dbReference type="PANTHER" id="PTHR31116:SF29">
    <property type="entry name" value="DNA GLYCOSYLASE SUPERFAMILY PROTEIN"/>
    <property type="match status" value="1"/>
</dbReference>
<keyword evidence="1" id="KW-0862">Zinc</keyword>
<keyword evidence="1" id="KW-0479">Metal-binding</keyword>
<dbReference type="InterPro" id="IPR011257">
    <property type="entry name" value="DNA_glycosylase"/>
</dbReference>
<evidence type="ECO:0000256" key="1">
    <source>
        <dbReference type="PIRSR" id="PIRSR605019-1"/>
    </source>
</evidence>
<dbReference type="InterPro" id="IPR005019">
    <property type="entry name" value="Adenine_glyco"/>
</dbReference>
<dbReference type="OMA" id="RCNWVTK"/>
<evidence type="ECO:0000313" key="3">
    <source>
        <dbReference type="Proteomes" id="UP000189703"/>
    </source>
</evidence>
<dbReference type="Gene3D" id="1.10.340.30">
    <property type="entry name" value="Hypothetical protein, domain 2"/>
    <property type="match status" value="1"/>
</dbReference>
<dbReference type="PANTHER" id="PTHR31116">
    <property type="entry name" value="OS04G0501200 PROTEIN"/>
    <property type="match status" value="1"/>
</dbReference>
<dbReference type="AlphaFoldDB" id="A0A1U7ZW09"/>
<dbReference type="OrthoDB" id="3941538at2759"/>
<feature type="binding site" evidence="1">
    <location>
        <position position="294"/>
    </location>
    <ligand>
        <name>Zn(2+)</name>
        <dbReference type="ChEBI" id="CHEBI:29105"/>
    </ligand>
</feature>